<dbReference type="PANTHER" id="PTHR11616:SF240">
    <property type="entry name" value="BLOATED TUBULES, ISOFORM B-RELATED"/>
    <property type="match status" value="1"/>
</dbReference>
<evidence type="ECO:0000313" key="8">
    <source>
        <dbReference type="Proteomes" id="UP000694865"/>
    </source>
</evidence>
<evidence type="ECO:0000256" key="3">
    <source>
        <dbReference type="ARBA" id="ARBA00022692"/>
    </source>
</evidence>
<feature type="transmembrane region" description="Helical" evidence="7">
    <location>
        <begin position="389"/>
        <end position="418"/>
    </location>
</feature>
<feature type="transmembrane region" description="Helical" evidence="7">
    <location>
        <begin position="552"/>
        <end position="574"/>
    </location>
</feature>
<evidence type="ECO:0000256" key="7">
    <source>
        <dbReference type="SAM" id="Phobius"/>
    </source>
</evidence>
<keyword evidence="5 7" id="KW-0472">Membrane</keyword>
<dbReference type="SUPFAM" id="SSF161070">
    <property type="entry name" value="SNF-like"/>
    <property type="match status" value="1"/>
</dbReference>
<dbReference type="NCBIfam" id="NF037979">
    <property type="entry name" value="Na_transp"/>
    <property type="match status" value="1"/>
</dbReference>
<keyword evidence="8" id="KW-1185">Reference proteome</keyword>
<dbReference type="PRINTS" id="PR00176">
    <property type="entry name" value="NANEUSMPORT"/>
</dbReference>
<keyword evidence="2 6" id="KW-0813">Transport</keyword>
<protein>
    <recommendedName>
        <fullName evidence="6">Transporter</fullName>
    </recommendedName>
</protein>
<evidence type="ECO:0000256" key="2">
    <source>
        <dbReference type="ARBA" id="ARBA00022448"/>
    </source>
</evidence>
<dbReference type="PROSITE" id="PS00610">
    <property type="entry name" value="NA_NEUROTRAN_SYMP_1"/>
    <property type="match status" value="1"/>
</dbReference>
<name>A0ABM0GMB6_SACKO</name>
<gene>
    <name evidence="9" type="primary">LOC100375809</name>
</gene>
<proteinExistence type="inferred from homology"/>
<keyword evidence="6" id="KW-0769">Symport</keyword>
<keyword evidence="3 6" id="KW-0812">Transmembrane</keyword>
<feature type="transmembrane region" description="Helical" evidence="7">
    <location>
        <begin position="120"/>
        <end position="148"/>
    </location>
</feature>
<dbReference type="RefSeq" id="XP_002733078.1">
    <property type="nucleotide sequence ID" value="XM_002733032.2"/>
</dbReference>
<dbReference type="InterPro" id="IPR037272">
    <property type="entry name" value="SNS_sf"/>
</dbReference>
<feature type="transmembrane region" description="Helical" evidence="7">
    <location>
        <begin position="247"/>
        <end position="264"/>
    </location>
</feature>
<organism evidence="8 9">
    <name type="scientific">Saccoglossus kowalevskii</name>
    <name type="common">Acorn worm</name>
    <dbReference type="NCBI Taxonomy" id="10224"/>
    <lineage>
        <taxon>Eukaryota</taxon>
        <taxon>Metazoa</taxon>
        <taxon>Hemichordata</taxon>
        <taxon>Enteropneusta</taxon>
        <taxon>Harrimaniidae</taxon>
        <taxon>Saccoglossus</taxon>
    </lineage>
</organism>
<comment type="subcellular location">
    <subcellularLocation>
        <location evidence="1">Membrane</location>
        <topology evidence="1">Multi-pass membrane protein</topology>
    </subcellularLocation>
</comment>
<reference evidence="9" key="1">
    <citation type="submission" date="2025-08" db="UniProtKB">
        <authorList>
            <consortium name="RefSeq"/>
        </authorList>
    </citation>
    <scope>IDENTIFICATION</scope>
    <source>
        <tissue evidence="9">Testes</tissue>
    </source>
</reference>
<keyword evidence="4 7" id="KW-1133">Transmembrane helix</keyword>
<dbReference type="GeneID" id="100375809"/>
<comment type="similarity">
    <text evidence="6">Belongs to the sodium:neurotransmitter symporter (SNF) (TC 2.A.22) family.</text>
</comment>
<evidence type="ECO:0000256" key="5">
    <source>
        <dbReference type="ARBA" id="ARBA00023136"/>
    </source>
</evidence>
<accession>A0ABM0GMB6</accession>
<evidence type="ECO:0000256" key="4">
    <source>
        <dbReference type="ARBA" id="ARBA00022989"/>
    </source>
</evidence>
<evidence type="ECO:0000256" key="1">
    <source>
        <dbReference type="ARBA" id="ARBA00004141"/>
    </source>
</evidence>
<feature type="transmembrane region" description="Helical" evidence="7">
    <location>
        <begin position="48"/>
        <end position="66"/>
    </location>
</feature>
<dbReference type="Proteomes" id="UP000694865">
    <property type="component" value="Unplaced"/>
</dbReference>
<feature type="transmembrane region" description="Helical" evidence="7">
    <location>
        <begin position="330"/>
        <end position="351"/>
    </location>
</feature>
<feature type="transmembrane region" description="Helical" evidence="7">
    <location>
        <begin position="468"/>
        <end position="486"/>
    </location>
</feature>
<feature type="transmembrane region" description="Helical" evidence="7">
    <location>
        <begin position="220"/>
        <end position="238"/>
    </location>
</feature>
<evidence type="ECO:0000313" key="9">
    <source>
        <dbReference type="RefSeq" id="XP_002733078.1"/>
    </source>
</evidence>
<feature type="transmembrane region" description="Helical" evidence="7">
    <location>
        <begin position="507"/>
        <end position="532"/>
    </location>
</feature>
<dbReference type="Pfam" id="PF00209">
    <property type="entry name" value="SNF"/>
    <property type="match status" value="1"/>
</dbReference>
<dbReference type="PANTHER" id="PTHR11616">
    <property type="entry name" value="SODIUM/CHLORIDE DEPENDENT TRANSPORTER"/>
    <property type="match status" value="1"/>
</dbReference>
<feature type="transmembrane region" description="Helical" evidence="7">
    <location>
        <begin position="430"/>
        <end position="448"/>
    </location>
</feature>
<evidence type="ECO:0000256" key="6">
    <source>
        <dbReference type="RuleBase" id="RU003732"/>
    </source>
</evidence>
<dbReference type="InterPro" id="IPR000175">
    <property type="entry name" value="Na/ntran_symport"/>
</dbReference>
<dbReference type="PROSITE" id="PS50267">
    <property type="entry name" value="NA_NEUROTRAN_SYMP_3"/>
    <property type="match status" value="1"/>
</dbReference>
<feature type="transmembrane region" description="Helical" evidence="7">
    <location>
        <begin position="78"/>
        <end position="99"/>
    </location>
</feature>
<sequence length="649" mass="72004">MFHQQGDAGLLQSVEMQDLYGPEQEHSSKKKPNDENPVRGNWSRKGEFILASLGYAVGLGNLWRFPYLCFKNGGATFLIPYFIVFFAAGIPIFFTEMALGQFSSLGSVSVWKLAPMFKGIGWAMVIISAFVSIYYNVVLSWALFYLFASFSDLPSLPWVGCGNAWNSDKCFDDRDLNSTVNVTAVRANLPNDTVRPTDEYFGGFVLETSTGVFDMGGIKWQLSLCLLLAWILVYLCIIRGIKSAGKVVYFTATFPYVLILVLVIRGCTLEGASDGIEFYIGRANWTKLAEPEVWKDAAGQVFYSLSAASGGLSTMASYNKFHNNVFGDAVLVAILNALTSLFAGFAIFSVLGNMAYELDTEVKDVVDSGPGLAFVAYPEALSRLPISPLWSVIFFFMLVTLGIDSMFVIVETVITALLDEFKCLSRKRKVMRTVLPILYCTCAFIVGLPHVTRAGLFWVNLMDTYASALPMVVVGIIECLVVTYVYGLRRYYKDLKSMLGPRGKCYWIMLLVVILIPLVIAPLVLIGVLIFYALDYVPAHLGGYIYPRTADVLGWFIACTSLAAIVLYIPYYLIFKQKGSFGKRFLNSIRPEWDWGPALNRFRYEAGYPLLPEVDGHGAVLNRGFDGRNTDLAVDVAEVGIQCDIGDEN</sequence>